<feature type="domain" description="Tectonic-1-3 N-terminal" evidence="7">
    <location>
        <begin position="76"/>
        <end position="168"/>
    </location>
</feature>
<evidence type="ECO:0000256" key="2">
    <source>
        <dbReference type="ARBA" id="ARBA00022729"/>
    </source>
</evidence>
<name>A0A9W6ZBW6_9STRA</name>
<organism evidence="8 9">
    <name type="scientific">Triparma verrucosa</name>
    <dbReference type="NCBI Taxonomy" id="1606542"/>
    <lineage>
        <taxon>Eukaryota</taxon>
        <taxon>Sar</taxon>
        <taxon>Stramenopiles</taxon>
        <taxon>Ochrophyta</taxon>
        <taxon>Bolidophyceae</taxon>
        <taxon>Parmales</taxon>
        <taxon>Triparmaceae</taxon>
        <taxon>Triparma</taxon>
    </lineage>
</organism>
<keyword evidence="3" id="KW-0970">Cilium biogenesis/degradation</keyword>
<proteinExistence type="inferred from homology"/>
<dbReference type="Pfam" id="PF25752">
    <property type="entry name" value="DUF1619_N"/>
    <property type="match status" value="1"/>
</dbReference>
<dbReference type="Pfam" id="PF07773">
    <property type="entry name" value="TCTN_DUF1619"/>
    <property type="match status" value="2"/>
</dbReference>
<evidence type="ECO:0000256" key="5">
    <source>
        <dbReference type="SAM" id="SignalP"/>
    </source>
</evidence>
<evidence type="ECO:0000313" key="9">
    <source>
        <dbReference type="Proteomes" id="UP001165160"/>
    </source>
</evidence>
<gene>
    <name evidence="8" type="ORF">TrVE_jg4483</name>
</gene>
<feature type="domain" description="Tectonic-1-3" evidence="6">
    <location>
        <begin position="420"/>
        <end position="607"/>
    </location>
</feature>
<evidence type="ECO:0000256" key="4">
    <source>
        <dbReference type="ARBA" id="ARBA00023180"/>
    </source>
</evidence>
<dbReference type="GO" id="GO:0030030">
    <property type="term" value="P:cell projection organization"/>
    <property type="evidence" value="ECO:0007669"/>
    <property type="project" value="UniProtKB-KW"/>
</dbReference>
<evidence type="ECO:0008006" key="10">
    <source>
        <dbReference type="Google" id="ProtNLM"/>
    </source>
</evidence>
<dbReference type="InterPro" id="IPR011677">
    <property type="entry name" value="TCTN1-3_dom"/>
</dbReference>
<dbReference type="PANTHER" id="PTHR14611:SF2">
    <property type="entry name" value="TECTONIC"/>
    <property type="match status" value="1"/>
</dbReference>
<evidence type="ECO:0000256" key="1">
    <source>
        <dbReference type="ARBA" id="ARBA00007633"/>
    </source>
</evidence>
<dbReference type="AlphaFoldDB" id="A0A9W6ZBW6"/>
<sequence length="691" mass="74954">MRPTSPLAFLPLSLLLLPALVLSQVDDCEPTKHFQIDDIIGSAAAYGNTVNVFMPPGCSCKESDVAKSECVIFDCDCKCDLTAGACDMNCCCDSECTAEQIQFFTEKDLCLDPGVSDPVYETCYSPYEVGAVNPKYPMRSDDSAENAYKNLLCVQTDNSGTKGVFFETGTTRSELYPSADEAFVTGADCTTTFDYSCWSPSATISSDEHYLLGDTIAATTGDGSTNMAAAFGGLLPLPVADQSGICNEANSVKFGEYEEEANKCKREKRASDLQNQCEELDFDFDRFTKDFYVGSTQNAKDSISATSTAGFVQVEVATVSKAGANVYDYRSTGDVLPVTTWNTGTSTCENALKSLCYEVTYNDVFNIIAVTARVEVEDIVESSSAEYVDQEFSVEFSMYGDPNTARSIENNNYVNRTRSGNPGYIFGRPVLAGRKHILNDAAVMADTSGFQVMSGVNGECDVSTGDFSASDANRGTTVGFGEDSSVGCTLSLTEAQLKAMCGGTSHTGDYLYDYSNEVKMPWWLTSMNNLTSTTKVGIFGNADPMDITQWIDVTEKAPTFSATFSDTTLTCSNFPTATHYKFQWTYVGSTTNPQAKIMSARVEYSTSPMTFLDKRVAGATQKFPFTVTVDWTYKELNSEKYSPPPPPIIFSVPYDVFYPFQIDNAAGRNGGSWIVIGLAAIGASLASLFLI</sequence>
<protein>
    <recommendedName>
        <fullName evidence="10">Tectonic domain-containing protein</fullName>
    </recommendedName>
</protein>
<accession>A0A9W6ZBW6</accession>
<evidence type="ECO:0000259" key="7">
    <source>
        <dbReference type="Pfam" id="PF25752"/>
    </source>
</evidence>
<feature type="chain" id="PRO_5040738494" description="Tectonic domain-containing protein" evidence="5">
    <location>
        <begin position="24"/>
        <end position="691"/>
    </location>
</feature>
<reference evidence="9" key="1">
    <citation type="journal article" date="2023" name="Commun. Biol.">
        <title>Genome analysis of Parmales, the sister group of diatoms, reveals the evolutionary specialization of diatoms from phago-mixotrophs to photoautotrophs.</title>
        <authorList>
            <person name="Ban H."/>
            <person name="Sato S."/>
            <person name="Yoshikawa S."/>
            <person name="Yamada K."/>
            <person name="Nakamura Y."/>
            <person name="Ichinomiya M."/>
            <person name="Sato N."/>
            <person name="Blanc-Mathieu R."/>
            <person name="Endo H."/>
            <person name="Kuwata A."/>
            <person name="Ogata H."/>
        </authorList>
    </citation>
    <scope>NUCLEOTIDE SEQUENCE [LARGE SCALE GENOMIC DNA]</scope>
    <source>
        <strain evidence="9">NIES 3699</strain>
    </source>
</reference>
<feature type="domain" description="Tectonic-1-3" evidence="6">
    <location>
        <begin position="208"/>
        <end position="396"/>
    </location>
</feature>
<dbReference type="InterPro" id="IPR040354">
    <property type="entry name" value="TCTN1-3"/>
</dbReference>
<evidence type="ECO:0000313" key="8">
    <source>
        <dbReference type="EMBL" id="GMH49431.1"/>
    </source>
</evidence>
<keyword evidence="2 5" id="KW-0732">Signal</keyword>
<dbReference type="EMBL" id="BRXX01000596">
    <property type="protein sequence ID" value="GMH49431.1"/>
    <property type="molecule type" value="Genomic_DNA"/>
</dbReference>
<dbReference type="InterPro" id="IPR057724">
    <property type="entry name" value="TCTN1-3_N"/>
</dbReference>
<dbReference type="PANTHER" id="PTHR14611">
    <property type="entry name" value="TECTONIC FAMILY MEMBER"/>
    <property type="match status" value="1"/>
</dbReference>
<comment type="caution">
    <text evidence="8">The sequence shown here is derived from an EMBL/GenBank/DDBJ whole genome shotgun (WGS) entry which is preliminary data.</text>
</comment>
<feature type="signal peptide" evidence="5">
    <location>
        <begin position="1"/>
        <end position="23"/>
    </location>
</feature>
<dbReference type="Proteomes" id="UP001165160">
    <property type="component" value="Unassembled WGS sequence"/>
</dbReference>
<evidence type="ECO:0000256" key="3">
    <source>
        <dbReference type="ARBA" id="ARBA00022794"/>
    </source>
</evidence>
<keyword evidence="9" id="KW-1185">Reference proteome</keyword>
<evidence type="ECO:0000259" key="6">
    <source>
        <dbReference type="Pfam" id="PF07773"/>
    </source>
</evidence>
<keyword evidence="4" id="KW-0325">Glycoprotein</keyword>
<comment type="similarity">
    <text evidence="1">Belongs to the tectonic family.</text>
</comment>